<evidence type="ECO:0000256" key="1">
    <source>
        <dbReference type="ARBA" id="ARBA00023015"/>
    </source>
</evidence>
<dbReference type="SUPFAM" id="SSF51206">
    <property type="entry name" value="cAMP-binding domain-like"/>
    <property type="match status" value="1"/>
</dbReference>
<dbReference type="InterPro" id="IPR050397">
    <property type="entry name" value="Env_Response_Regulators"/>
</dbReference>
<dbReference type="InterPro" id="IPR012318">
    <property type="entry name" value="HTH_CRP"/>
</dbReference>
<proteinExistence type="predicted"/>
<dbReference type="STRING" id="1844972.A7K91_22025"/>
<dbReference type="Pfam" id="PF00027">
    <property type="entry name" value="cNMP_binding"/>
    <property type="match status" value="1"/>
</dbReference>
<dbReference type="Proteomes" id="UP000092024">
    <property type="component" value="Unassembled WGS sequence"/>
</dbReference>
<dbReference type="OrthoDB" id="3176638at2"/>
<dbReference type="PANTHER" id="PTHR24567">
    <property type="entry name" value="CRP FAMILY TRANSCRIPTIONAL REGULATORY PROTEIN"/>
    <property type="match status" value="1"/>
</dbReference>
<keyword evidence="3" id="KW-0010">Activator</keyword>
<keyword evidence="1" id="KW-0805">Transcription regulation</keyword>
<organism evidence="6 7">
    <name type="scientific">Paenibacillus oryzae</name>
    <dbReference type="NCBI Taxonomy" id="1844972"/>
    <lineage>
        <taxon>Bacteria</taxon>
        <taxon>Bacillati</taxon>
        <taxon>Bacillota</taxon>
        <taxon>Bacilli</taxon>
        <taxon>Bacillales</taxon>
        <taxon>Paenibacillaceae</taxon>
        <taxon>Paenibacillus</taxon>
    </lineage>
</organism>
<accession>A0A1A5YPL0</accession>
<sequence>MENWMGLFQQTALFHGFSQDEISNALLCLEGTVQRYRKKSIIFHEGDPLRAVGIVLSGTVYLCKSDEDGGQAIFSEMSAGDIVGETALQAGRDQGGDGVSYSAHAAEDSEILFIQMDKIVRPMGEICALRSKVIENLLTLIVSNNRVLYRKLDLVAQKSLRQRILHYLELEAKRNGSRSFSIPFSRADFADYLLADRSALSRELCRIADDGLIRFNRNRFELLESVDALNARQ</sequence>
<dbReference type="InterPro" id="IPR018490">
    <property type="entry name" value="cNMP-bd_dom_sf"/>
</dbReference>
<evidence type="ECO:0000256" key="4">
    <source>
        <dbReference type="ARBA" id="ARBA00023163"/>
    </source>
</evidence>
<dbReference type="AlphaFoldDB" id="A0A1A5YPL0"/>
<reference evidence="6 7" key="1">
    <citation type="submission" date="2016-05" db="EMBL/GenBank/DDBJ databases">
        <title>Paenibacillus oryzae. sp. nov., isolated from the rice root.</title>
        <authorList>
            <person name="Zhang J."/>
            <person name="Zhang X."/>
        </authorList>
    </citation>
    <scope>NUCLEOTIDE SEQUENCE [LARGE SCALE GENOMIC DNA]</scope>
    <source>
        <strain evidence="6 7">1DrF-4</strain>
    </source>
</reference>
<comment type="caution">
    <text evidence="6">The sequence shown here is derived from an EMBL/GenBank/DDBJ whole genome shotgun (WGS) entry which is preliminary data.</text>
</comment>
<dbReference type="GO" id="GO:0003700">
    <property type="term" value="F:DNA-binding transcription factor activity"/>
    <property type="evidence" value="ECO:0007669"/>
    <property type="project" value="TreeGrafter"/>
</dbReference>
<dbReference type="EMBL" id="LYPA01000032">
    <property type="protein sequence ID" value="OBR67566.1"/>
    <property type="molecule type" value="Genomic_DNA"/>
</dbReference>
<evidence type="ECO:0000313" key="7">
    <source>
        <dbReference type="Proteomes" id="UP000092024"/>
    </source>
</evidence>
<dbReference type="GO" id="GO:0003677">
    <property type="term" value="F:DNA binding"/>
    <property type="evidence" value="ECO:0007669"/>
    <property type="project" value="UniProtKB-KW"/>
</dbReference>
<dbReference type="PROSITE" id="PS50042">
    <property type="entry name" value="CNMP_BINDING_3"/>
    <property type="match status" value="1"/>
</dbReference>
<dbReference type="Gene3D" id="2.60.120.10">
    <property type="entry name" value="Jelly Rolls"/>
    <property type="match status" value="1"/>
</dbReference>
<dbReference type="SUPFAM" id="SSF46785">
    <property type="entry name" value="Winged helix' DNA-binding domain"/>
    <property type="match status" value="1"/>
</dbReference>
<dbReference type="PANTHER" id="PTHR24567:SF26">
    <property type="entry name" value="REGULATORY PROTEIN YEIL"/>
    <property type="match status" value="1"/>
</dbReference>
<keyword evidence="7" id="KW-1185">Reference proteome</keyword>
<dbReference type="GO" id="GO:0005829">
    <property type="term" value="C:cytosol"/>
    <property type="evidence" value="ECO:0007669"/>
    <property type="project" value="TreeGrafter"/>
</dbReference>
<evidence type="ECO:0000256" key="2">
    <source>
        <dbReference type="ARBA" id="ARBA00023125"/>
    </source>
</evidence>
<dbReference type="InterPro" id="IPR014710">
    <property type="entry name" value="RmlC-like_jellyroll"/>
</dbReference>
<evidence type="ECO:0000256" key="3">
    <source>
        <dbReference type="ARBA" id="ARBA00023159"/>
    </source>
</evidence>
<dbReference type="SMART" id="SM00100">
    <property type="entry name" value="cNMP"/>
    <property type="match status" value="1"/>
</dbReference>
<dbReference type="InterPro" id="IPR036390">
    <property type="entry name" value="WH_DNA-bd_sf"/>
</dbReference>
<gene>
    <name evidence="6" type="ORF">A7K91_22025</name>
</gene>
<evidence type="ECO:0000313" key="6">
    <source>
        <dbReference type="EMBL" id="OBR67566.1"/>
    </source>
</evidence>
<keyword evidence="4" id="KW-0804">Transcription</keyword>
<dbReference type="CDD" id="cd00038">
    <property type="entry name" value="CAP_ED"/>
    <property type="match status" value="1"/>
</dbReference>
<keyword evidence="2" id="KW-0238">DNA-binding</keyword>
<dbReference type="InterPro" id="IPR000595">
    <property type="entry name" value="cNMP-bd_dom"/>
</dbReference>
<protein>
    <recommendedName>
        <fullName evidence="5">Cyclic nucleotide-binding domain-containing protein</fullName>
    </recommendedName>
</protein>
<name>A0A1A5YPL0_9BACL</name>
<feature type="domain" description="Cyclic nucleotide-binding" evidence="5">
    <location>
        <begin position="13"/>
        <end position="140"/>
    </location>
</feature>
<dbReference type="RefSeq" id="WP_068680359.1">
    <property type="nucleotide sequence ID" value="NZ_LYPA01000032.1"/>
</dbReference>
<evidence type="ECO:0000259" key="5">
    <source>
        <dbReference type="PROSITE" id="PS50042"/>
    </source>
</evidence>
<dbReference type="Pfam" id="PF13545">
    <property type="entry name" value="HTH_Crp_2"/>
    <property type="match status" value="1"/>
</dbReference>